<reference evidence="2 3" key="1">
    <citation type="submission" date="2024-05" db="EMBL/GenBank/DDBJ databases">
        <title>Culex pipiens pipiens assembly and annotation.</title>
        <authorList>
            <person name="Alout H."/>
            <person name="Durand T."/>
        </authorList>
    </citation>
    <scope>NUCLEOTIDE SEQUENCE [LARGE SCALE GENOMIC DNA]</scope>
    <source>
        <strain evidence="2">HA-2024</strain>
        <tissue evidence="2">Whole body</tissue>
    </source>
</reference>
<evidence type="ECO:0000313" key="2">
    <source>
        <dbReference type="EMBL" id="KAL1394537.1"/>
    </source>
</evidence>
<gene>
    <name evidence="2" type="ORF">pipiens_011889</name>
</gene>
<proteinExistence type="predicted"/>
<dbReference type="Proteomes" id="UP001562425">
    <property type="component" value="Unassembled WGS sequence"/>
</dbReference>
<dbReference type="AlphaFoldDB" id="A0ABD1D5Y8"/>
<feature type="compositionally biased region" description="Polar residues" evidence="1">
    <location>
        <begin position="15"/>
        <end position="28"/>
    </location>
</feature>
<feature type="compositionally biased region" description="Polar residues" evidence="1">
    <location>
        <begin position="89"/>
        <end position="99"/>
    </location>
</feature>
<dbReference type="EMBL" id="JBEHCU010007566">
    <property type="protein sequence ID" value="KAL1394537.1"/>
    <property type="molecule type" value="Genomic_DNA"/>
</dbReference>
<sequence>MTVSPLDQSKLKAPQSATNRGTPYTSSPEEMPTRLVASTKADGTKPSAHVVRPARVRQVHKQGMQGGLKDAPIKSPLASGKWDDEDQSEWTTSENQPSGKGTGLKHGAWRTSEMVRKQLKATSGHKSTVRPGSSDLAEYLEPEDLNGALINSIFLGKNILDESARDLDRMLSGNHQILYKQSSLSIQFDDNENPGSVMCRSFVVAILSADVENREPQLWHVDPYERRQDHQVEQRGNHPKRAPRSRNRNHSYMLSRNRRLTKTAGCAVHGLDRRVTSSDMYLNETQ</sequence>
<organism evidence="2 3">
    <name type="scientific">Culex pipiens pipiens</name>
    <name type="common">Northern house mosquito</name>
    <dbReference type="NCBI Taxonomy" id="38569"/>
    <lineage>
        <taxon>Eukaryota</taxon>
        <taxon>Metazoa</taxon>
        <taxon>Ecdysozoa</taxon>
        <taxon>Arthropoda</taxon>
        <taxon>Hexapoda</taxon>
        <taxon>Insecta</taxon>
        <taxon>Pterygota</taxon>
        <taxon>Neoptera</taxon>
        <taxon>Endopterygota</taxon>
        <taxon>Diptera</taxon>
        <taxon>Nematocera</taxon>
        <taxon>Culicoidea</taxon>
        <taxon>Culicidae</taxon>
        <taxon>Culicinae</taxon>
        <taxon>Culicini</taxon>
        <taxon>Culex</taxon>
        <taxon>Culex</taxon>
    </lineage>
</organism>
<evidence type="ECO:0000256" key="1">
    <source>
        <dbReference type="SAM" id="MobiDB-lite"/>
    </source>
</evidence>
<feature type="compositionally biased region" description="Basic residues" evidence="1">
    <location>
        <begin position="237"/>
        <end position="249"/>
    </location>
</feature>
<evidence type="ECO:0000313" key="3">
    <source>
        <dbReference type="Proteomes" id="UP001562425"/>
    </source>
</evidence>
<feature type="region of interest" description="Disordered" evidence="1">
    <location>
        <begin position="1"/>
        <end position="109"/>
    </location>
</feature>
<keyword evidence="3" id="KW-1185">Reference proteome</keyword>
<feature type="region of interest" description="Disordered" evidence="1">
    <location>
        <begin position="220"/>
        <end position="255"/>
    </location>
</feature>
<feature type="compositionally biased region" description="Basic and acidic residues" evidence="1">
    <location>
        <begin position="220"/>
        <end position="236"/>
    </location>
</feature>
<comment type="caution">
    <text evidence="2">The sequence shown here is derived from an EMBL/GenBank/DDBJ whole genome shotgun (WGS) entry which is preliminary data.</text>
</comment>
<protein>
    <submittedName>
        <fullName evidence="2">Uncharacterized protein</fullName>
    </submittedName>
</protein>
<accession>A0ABD1D5Y8</accession>
<name>A0ABD1D5Y8_CULPP</name>